<sequence>MAQKSGRWTEQKQNGQLAEQQTSYHSAERWRLRRHLSMWCSFVILLLAGVLGAGAMSAEAAAKSDKPDKVVYLSFDDGPGKHTPEVLDILRDEEVPATFFVLGEHAERMPGMIKRMIREGHTLGNHTYNHEYNELYRNFQTFWQQIKRTEDILNRIAGVRPALVRAPGGTYGHFDQTYFDLLKKGGYAVMDWNVDSGDSKRRNVPASEIKAHAVNVPAGTSSAIVLMHDGGAHAETVKALPDIIHYYKQQGYRFELMQASDKPVQFQVKPAVKYKNRPSPSAGWIAKHVDTNANQWLAAKPLQIQLGYTTIELRPGEYRFKDQKILVPLRSYMTKLGGSISWDQTSGTATTWWKDRIVQINPVKGTLTSKRLHNQEGRTVRGVIESSGGTIWADAGELMEQFGAEQYAVQSRDNAWIITVDPPWTSMNLKHSYSMI</sequence>
<reference evidence="4" key="1">
    <citation type="submission" date="2024-05" db="EMBL/GenBank/DDBJ databases">
        <title>Draft genome assemblies of 36 bacteria isolated from hibernating arctic ground squirrels.</title>
        <authorList>
            <person name="McKee H."/>
            <person name="Mullen L."/>
            <person name="Drown D.M."/>
            <person name="Duddleston K.N."/>
        </authorList>
    </citation>
    <scope>NUCLEOTIDE SEQUENCE</scope>
    <source>
        <strain evidence="4">AN1007</strain>
    </source>
</reference>
<dbReference type="InterPro" id="IPR011330">
    <property type="entry name" value="Glyco_hydro/deAcase_b/a-brl"/>
</dbReference>
<accession>A0AAU8N8G6</accession>
<organism evidence="4">
    <name type="scientific">Paenibacillus sp. AN1007</name>
    <dbReference type="NCBI Taxonomy" id="3151385"/>
    <lineage>
        <taxon>Bacteria</taxon>
        <taxon>Bacillati</taxon>
        <taxon>Bacillota</taxon>
        <taxon>Bacilli</taxon>
        <taxon>Bacillales</taxon>
        <taxon>Paenibacillaceae</taxon>
        <taxon>Paenibacillus</taxon>
    </lineage>
</organism>
<dbReference type="PANTHER" id="PTHR10587:SF125">
    <property type="entry name" value="POLYSACCHARIDE DEACETYLASE YHEN-RELATED"/>
    <property type="match status" value="1"/>
</dbReference>
<feature type="transmembrane region" description="Helical" evidence="2">
    <location>
        <begin position="36"/>
        <end position="56"/>
    </location>
</feature>
<dbReference type="CDD" id="cd10944">
    <property type="entry name" value="CE4_SmPgdA_like"/>
    <property type="match status" value="1"/>
</dbReference>
<dbReference type="PROSITE" id="PS51677">
    <property type="entry name" value="NODB"/>
    <property type="match status" value="1"/>
</dbReference>
<dbReference type="Pfam" id="PF01522">
    <property type="entry name" value="Polysacc_deac_1"/>
    <property type="match status" value="1"/>
</dbReference>
<evidence type="ECO:0000256" key="2">
    <source>
        <dbReference type="SAM" id="Phobius"/>
    </source>
</evidence>
<dbReference type="InterPro" id="IPR002509">
    <property type="entry name" value="NODB_dom"/>
</dbReference>
<keyword evidence="2" id="KW-0472">Membrane</keyword>
<dbReference type="SUPFAM" id="SSF88713">
    <property type="entry name" value="Glycoside hydrolase/deacetylase"/>
    <property type="match status" value="1"/>
</dbReference>
<dbReference type="GO" id="GO:0016810">
    <property type="term" value="F:hydrolase activity, acting on carbon-nitrogen (but not peptide) bonds"/>
    <property type="evidence" value="ECO:0007669"/>
    <property type="project" value="InterPro"/>
</dbReference>
<evidence type="ECO:0000259" key="3">
    <source>
        <dbReference type="PROSITE" id="PS51677"/>
    </source>
</evidence>
<keyword evidence="2" id="KW-1133">Transmembrane helix</keyword>
<dbReference type="PANTHER" id="PTHR10587">
    <property type="entry name" value="GLYCOSYL TRANSFERASE-RELATED"/>
    <property type="match status" value="1"/>
</dbReference>
<dbReference type="SUPFAM" id="SSF55383">
    <property type="entry name" value="Copper amine oxidase, domain N"/>
    <property type="match status" value="1"/>
</dbReference>
<dbReference type="GO" id="GO:0005975">
    <property type="term" value="P:carbohydrate metabolic process"/>
    <property type="evidence" value="ECO:0007669"/>
    <property type="project" value="InterPro"/>
</dbReference>
<keyword evidence="2" id="KW-0812">Transmembrane</keyword>
<dbReference type="AlphaFoldDB" id="A0AAU8N8G6"/>
<dbReference type="InterPro" id="IPR050248">
    <property type="entry name" value="Polysacc_deacetylase_ArnD"/>
</dbReference>
<name>A0AAU8N8G6_9BACL</name>
<proteinExistence type="predicted"/>
<evidence type="ECO:0000256" key="1">
    <source>
        <dbReference type="SAM" id="MobiDB-lite"/>
    </source>
</evidence>
<feature type="region of interest" description="Disordered" evidence="1">
    <location>
        <begin position="1"/>
        <end position="21"/>
    </location>
</feature>
<protein>
    <submittedName>
        <fullName evidence="4">Polysaccharide deacetylase family protein</fullName>
    </submittedName>
</protein>
<dbReference type="RefSeq" id="WP_342554159.1">
    <property type="nucleotide sequence ID" value="NZ_CP159992.1"/>
</dbReference>
<evidence type="ECO:0000313" key="4">
    <source>
        <dbReference type="EMBL" id="XCP93945.1"/>
    </source>
</evidence>
<feature type="domain" description="NodB homology" evidence="3">
    <location>
        <begin position="69"/>
        <end position="255"/>
    </location>
</feature>
<dbReference type="EMBL" id="CP159992">
    <property type="protein sequence ID" value="XCP93945.1"/>
    <property type="molecule type" value="Genomic_DNA"/>
</dbReference>
<gene>
    <name evidence="4" type="ORF">ABXS70_22565</name>
</gene>
<dbReference type="InterPro" id="IPR036582">
    <property type="entry name" value="Mao_N_sf"/>
</dbReference>
<dbReference type="Gene3D" id="3.20.20.370">
    <property type="entry name" value="Glycoside hydrolase/deacetylase"/>
    <property type="match status" value="1"/>
</dbReference>